<comment type="subcellular location">
    <subcellularLocation>
        <location evidence="1">Vacuole membrane</location>
        <topology evidence="1">Multi-pass membrane protein</topology>
    </subcellularLocation>
</comment>
<evidence type="ECO:0000259" key="8">
    <source>
        <dbReference type="PROSITE" id="PS51382"/>
    </source>
</evidence>
<evidence type="ECO:0000256" key="1">
    <source>
        <dbReference type="ARBA" id="ARBA00004128"/>
    </source>
</evidence>
<keyword evidence="2" id="KW-0926">Vacuole</keyword>
<gene>
    <name evidence="9" type="ORF">MAM1_0368c10083</name>
</gene>
<feature type="transmembrane region" description="Helical" evidence="7">
    <location>
        <begin position="712"/>
        <end position="730"/>
    </location>
</feature>
<dbReference type="Pfam" id="PF02656">
    <property type="entry name" value="DUF202"/>
    <property type="match status" value="1"/>
</dbReference>
<dbReference type="Proteomes" id="UP000053815">
    <property type="component" value="Unassembled WGS sequence"/>
</dbReference>
<dbReference type="InterPro" id="IPR042267">
    <property type="entry name" value="VTC_sf"/>
</dbReference>
<keyword evidence="3 7" id="KW-0812">Transmembrane</keyword>
<evidence type="ECO:0000256" key="4">
    <source>
        <dbReference type="ARBA" id="ARBA00022989"/>
    </source>
</evidence>
<feature type="transmembrane region" description="Helical" evidence="7">
    <location>
        <begin position="685"/>
        <end position="705"/>
    </location>
</feature>
<dbReference type="PANTHER" id="PTHR46140:SF1">
    <property type="entry name" value="VACUOLAR TRANSPORTER CHAPERONE COMPLEX SUBUNIT 4-RELATED"/>
    <property type="match status" value="1"/>
</dbReference>
<evidence type="ECO:0000256" key="7">
    <source>
        <dbReference type="SAM" id="Phobius"/>
    </source>
</evidence>
<dbReference type="CDD" id="cd14480">
    <property type="entry name" value="SPX_VTC2_like"/>
    <property type="match status" value="1"/>
</dbReference>
<dbReference type="GO" id="GO:0033254">
    <property type="term" value="C:vacuolar transporter chaperone complex"/>
    <property type="evidence" value="ECO:0007669"/>
    <property type="project" value="TreeGrafter"/>
</dbReference>
<reference evidence="9" key="1">
    <citation type="submission" date="2014-09" db="EMBL/GenBank/DDBJ databases">
        <title>Draft genome sequence of an oleaginous Mucoromycotina fungus Mucor ambiguus NBRC6742.</title>
        <authorList>
            <person name="Takeda I."/>
            <person name="Yamane N."/>
            <person name="Morita T."/>
            <person name="Tamano K."/>
            <person name="Machida M."/>
            <person name="Baker S."/>
            <person name="Koike H."/>
        </authorList>
    </citation>
    <scope>NUCLEOTIDE SEQUENCE</scope>
    <source>
        <strain evidence="9">NBRC 6742</strain>
    </source>
</reference>
<dbReference type="GO" id="GO:0006799">
    <property type="term" value="P:polyphosphate biosynthetic process"/>
    <property type="evidence" value="ECO:0007669"/>
    <property type="project" value="UniProtKB-ARBA"/>
</dbReference>
<evidence type="ECO:0000256" key="6">
    <source>
        <dbReference type="SAM" id="MobiDB-lite"/>
    </source>
</evidence>
<dbReference type="InterPro" id="IPR004331">
    <property type="entry name" value="SPX_dom"/>
</dbReference>
<evidence type="ECO:0000256" key="5">
    <source>
        <dbReference type="ARBA" id="ARBA00023136"/>
    </source>
</evidence>
<dbReference type="Gene3D" id="3.20.100.30">
    <property type="entry name" value="VTC, catalytic tunnel domain"/>
    <property type="match status" value="1"/>
</dbReference>
<dbReference type="InterPro" id="IPR018966">
    <property type="entry name" value="VTC_domain"/>
</dbReference>
<evidence type="ECO:0000256" key="2">
    <source>
        <dbReference type="ARBA" id="ARBA00022554"/>
    </source>
</evidence>
<keyword evidence="4 7" id="KW-1133">Transmembrane helix</keyword>
<keyword evidence="10" id="KW-1185">Reference proteome</keyword>
<dbReference type="OrthoDB" id="6493944at2759"/>
<evidence type="ECO:0000313" key="10">
    <source>
        <dbReference type="Proteomes" id="UP000053815"/>
    </source>
</evidence>
<proteinExistence type="predicted"/>
<organism evidence="9">
    <name type="scientific">Mucor ambiguus</name>
    <dbReference type="NCBI Taxonomy" id="91626"/>
    <lineage>
        <taxon>Eukaryota</taxon>
        <taxon>Fungi</taxon>
        <taxon>Fungi incertae sedis</taxon>
        <taxon>Mucoromycota</taxon>
        <taxon>Mucoromycotina</taxon>
        <taxon>Mucoromycetes</taxon>
        <taxon>Mucorales</taxon>
        <taxon>Mucorineae</taxon>
        <taxon>Mucoraceae</taxon>
        <taxon>Mucor</taxon>
    </lineage>
</organism>
<dbReference type="EMBL" id="DF836657">
    <property type="protein sequence ID" value="GAN10540.1"/>
    <property type="molecule type" value="Genomic_DNA"/>
</dbReference>
<dbReference type="Pfam" id="PF09359">
    <property type="entry name" value="VTC"/>
    <property type="match status" value="1"/>
</dbReference>
<sequence length="1212" mass="139208">MKYGLELQENIFPPWRLSYVAYDILKQELKTRQLDHGWTNRDESDFVHLLDNELSKVYDFVNAKLAEIDARILYCERTIQTLQKNPTMNSDANYSIMDEALTDILFDVNDLSKFTRVNFTAIQKMLKKHDRWTGLDLKQTYVAKLREKPLDKQRFDVAIVYISALHDICRNRGKQSPGNSASGGDQNAFERATAKYWIHPDNITEVKAIIMLHLPVLIFNKAKKFEASDSAVSSIYFDNPNFDLYTGRLQRDEMAEAIRFRWYGPYNSKNVFIERKTHHAVWLDGASVKDRFRINEDQVNAFVSGQYTADQIAHELRMKGTEESIVADTHFIGSGVQTSFSEKKLEPVLRVFYNRTAFQLPDSQKLRISLDTDLTFIREDHLDGVPRRQNNNWRRTDVGIDNPFPYLKDHEILRFPYAVLETKLQTHLGQEPPAWLTSLIEGHLVHEVPRFSKYLHGACHFFKDRLPLLPWWLSEMNVDIRKPRAENIGLTRSRSFKPLIDGRYRRAMIEDRERKNKEAVINNNGVPPVPALDKKNAQELNRRRSLEVDEKTAAQWRPTNNTSSNSTRTEEFTLIELNSASTTPKIPSPMAQPLLPRDRFPNQRFSQNDLSPPAPINKFYSAPGENINGSSGRLVPPSNDIVFKKQLGMPVEAMEDLEANDGRKQRVKIKVKVEPKTFFANERTFIAWLQFCALLLTVALNLLNFGDNVSRIVGGVFIGLSAAIAIYALYRFEKRAWMINHADDGRYDDIWGPAVLCILLVAALIVNFYLRFARVNQHSRQQQQQYYPPENNHNSIRAFSIVLGYLFDALMGALLVLKPVISFLGAIAILLGLISFGYQKFQDIVLDTVCPMPLIGMHLPVCKNYIQSIPDFTHFVKLQENLYEGMLSQSSADSISALELKRVELATRDLQAMIKFSNLLMHDLLEAKLGDYIVRSRRFGKDIQSLQAQTKGVIDNLITYNTFTFRKLSEVESKKSSRQDLRALYEHAMTLVEKETKRLILAIEKAQSSLDLLEEDLYAVHEISIQEKTYQKSEKPHILADLVNMVRGKGVRRSLVKENLDLLLNFDAERSRAAQQLMVMLDRMEAFQMDLEELRAQVVAPILVPDSLPLEMHIENVGKAIERLKSGKVISWEENKTPQQIDPSAAVPVFMLDFERLCVYILHVGKRQSAAYGACPYDTMSSATVQCIHNGNYTSFVYREAEIQLRWCFDLI</sequence>
<dbReference type="InterPro" id="IPR003807">
    <property type="entry name" value="DUF202"/>
</dbReference>
<dbReference type="CDD" id="cd07751">
    <property type="entry name" value="PolyPPase_VTC4_like"/>
    <property type="match status" value="1"/>
</dbReference>
<dbReference type="PANTHER" id="PTHR46140">
    <property type="entry name" value="VACUOLAR TRANSPORTER CHAPERONE 1-RELATED"/>
    <property type="match status" value="1"/>
</dbReference>
<feature type="compositionally biased region" description="Basic and acidic residues" evidence="6">
    <location>
        <begin position="532"/>
        <end position="552"/>
    </location>
</feature>
<feature type="domain" description="SPX" evidence="8">
    <location>
        <begin position="1"/>
        <end position="143"/>
    </location>
</feature>
<dbReference type="AlphaFoldDB" id="A0A0C9LXZ2"/>
<feature type="transmembrane region" description="Helical" evidence="7">
    <location>
        <begin position="750"/>
        <end position="773"/>
    </location>
</feature>
<dbReference type="STRING" id="91626.A0A0C9LXZ2"/>
<evidence type="ECO:0000313" key="9">
    <source>
        <dbReference type="EMBL" id="GAN10540.1"/>
    </source>
</evidence>
<name>A0A0C9LXZ2_9FUNG</name>
<keyword evidence="5 7" id="KW-0472">Membrane</keyword>
<dbReference type="GO" id="GO:0000329">
    <property type="term" value="C:fungal-type vacuole membrane"/>
    <property type="evidence" value="ECO:0007669"/>
    <property type="project" value="TreeGrafter"/>
</dbReference>
<accession>A0A0C9LXZ2</accession>
<dbReference type="InterPro" id="IPR051572">
    <property type="entry name" value="VTC_Complex_Subunit"/>
</dbReference>
<evidence type="ECO:0000256" key="3">
    <source>
        <dbReference type="ARBA" id="ARBA00022692"/>
    </source>
</evidence>
<feature type="transmembrane region" description="Helical" evidence="7">
    <location>
        <begin position="820"/>
        <end position="838"/>
    </location>
</feature>
<feature type="region of interest" description="Disordered" evidence="6">
    <location>
        <begin position="521"/>
        <end position="568"/>
    </location>
</feature>
<dbReference type="PROSITE" id="PS51382">
    <property type="entry name" value="SPX"/>
    <property type="match status" value="1"/>
</dbReference>
<protein>
    <submittedName>
        <fullName evidence="9">Vacuolar transporter chaperone protein</fullName>
    </submittedName>
</protein>